<dbReference type="Pfam" id="PF01368">
    <property type="entry name" value="DHH"/>
    <property type="match status" value="1"/>
</dbReference>
<dbReference type="InterPro" id="IPR001667">
    <property type="entry name" value="DDH_dom"/>
</dbReference>
<dbReference type="GO" id="GO:0003676">
    <property type="term" value="F:nucleic acid binding"/>
    <property type="evidence" value="ECO:0007669"/>
    <property type="project" value="InterPro"/>
</dbReference>
<proteinExistence type="predicted"/>
<reference evidence="3 4" key="1">
    <citation type="submission" date="2020-11" db="EMBL/GenBank/DDBJ databases">
        <title>Treponema Peruensis nv. sp., first commensal Treponema isolated from human feces.</title>
        <authorList>
            <person name="Belkhou C."/>
            <person name="Raes J."/>
        </authorList>
    </citation>
    <scope>NUCLEOTIDE SEQUENCE [LARGE SCALE GENOMIC DNA]</scope>
    <source>
        <strain evidence="3 4">RCC2812</strain>
    </source>
</reference>
<dbReference type="PANTHER" id="PTHR47618">
    <property type="entry name" value="BIFUNCTIONAL OLIGORIBONUCLEASE AND PAP PHOSPHATASE NRNA"/>
    <property type="match status" value="1"/>
</dbReference>
<accession>A0A7T3RF97</accession>
<dbReference type="PANTHER" id="PTHR47618:SF1">
    <property type="entry name" value="BIFUNCTIONAL OLIGORIBONUCLEASE AND PAP PHOSPHATASE NRNA"/>
    <property type="match status" value="1"/>
</dbReference>
<dbReference type="EMBL" id="CP064936">
    <property type="protein sequence ID" value="QQA02086.1"/>
    <property type="molecule type" value="Genomic_DNA"/>
</dbReference>
<evidence type="ECO:0000259" key="1">
    <source>
        <dbReference type="Pfam" id="PF01368"/>
    </source>
</evidence>
<feature type="domain" description="DHHA1" evidence="2">
    <location>
        <begin position="242"/>
        <end position="324"/>
    </location>
</feature>
<dbReference type="Gene3D" id="3.10.310.30">
    <property type="match status" value="1"/>
</dbReference>
<dbReference type="InterPro" id="IPR038763">
    <property type="entry name" value="DHH_sf"/>
</dbReference>
<evidence type="ECO:0000259" key="2">
    <source>
        <dbReference type="Pfam" id="PF02272"/>
    </source>
</evidence>
<dbReference type="Gene3D" id="3.90.1640.10">
    <property type="entry name" value="inorganic pyrophosphatase (n-terminal core)"/>
    <property type="match status" value="1"/>
</dbReference>
<dbReference type="AlphaFoldDB" id="A0A7T3RF97"/>
<sequence length="327" mass="36174">MTLISREKVQNFLDFVKQHKTFLIAGHKEPDGDCISSCMGISYILDYLKKPYILLSAGPFKRNEIKRFSEKFSSALPFMTQGERDECGLIIADCSELERLGDIDGDLKGFDTFIIDHHKTADASGKNTIIDPTAPAAACLVQQLFETVAGKPNKEQAETLFFGIATDTGYFKFLKEDSAEVFRGAARLVEDGANPRVTYQMMTGGKAWNTRKLLGIMLERAERYYNGKLAVTWETMEDTKKYGQDGRDSDSLYSLMLDVEGIEAVLFVRQETEHSCTLGLRSREDCDVSAIAAKFGGGGHKNAAGASTEGKIETLVPAILKEFAKVL</sequence>
<evidence type="ECO:0000313" key="3">
    <source>
        <dbReference type="EMBL" id="QQA02086.1"/>
    </source>
</evidence>
<dbReference type="SUPFAM" id="SSF64182">
    <property type="entry name" value="DHH phosphoesterases"/>
    <property type="match status" value="1"/>
</dbReference>
<dbReference type="InterPro" id="IPR003156">
    <property type="entry name" value="DHHA1_dom"/>
</dbReference>
<dbReference type="InterPro" id="IPR051319">
    <property type="entry name" value="Oligoribo/pAp-PDE_c-di-AMP_PDE"/>
</dbReference>
<organism evidence="3 4">
    <name type="scientific">Treponema peruense</name>
    <dbReference type="NCBI Taxonomy" id="2787628"/>
    <lineage>
        <taxon>Bacteria</taxon>
        <taxon>Pseudomonadati</taxon>
        <taxon>Spirochaetota</taxon>
        <taxon>Spirochaetia</taxon>
        <taxon>Spirochaetales</taxon>
        <taxon>Treponemataceae</taxon>
        <taxon>Treponema</taxon>
    </lineage>
</organism>
<dbReference type="Pfam" id="PF02272">
    <property type="entry name" value="DHHA1"/>
    <property type="match status" value="1"/>
</dbReference>
<feature type="domain" description="DDH" evidence="1">
    <location>
        <begin position="22"/>
        <end position="162"/>
    </location>
</feature>
<keyword evidence="4" id="KW-1185">Reference proteome</keyword>
<dbReference type="RefSeq" id="WP_198443557.1">
    <property type="nucleotide sequence ID" value="NZ_CBCSHE010000006.1"/>
</dbReference>
<name>A0A7T3RF97_9SPIR</name>
<evidence type="ECO:0000313" key="4">
    <source>
        <dbReference type="Proteomes" id="UP000595224"/>
    </source>
</evidence>
<dbReference type="KEGG" id="tper:IWA51_05785"/>
<gene>
    <name evidence="3" type="ORF">IWA51_05785</name>
</gene>
<protein>
    <submittedName>
        <fullName evidence="3">Bifunctional oligoribonuclease/PAP phosphatase NrnA</fullName>
    </submittedName>
</protein>
<dbReference type="Proteomes" id="UP000595224">
    <property type="component" value="Chromosome"/>
</dbReference>